<protein>
    <submittedName>
        <fullName evidence="1">Uncharacterized protein</fullName>
    </submittedName>
</protein>
<proteinExistence type="predicted"/>
<evidence type="ECO:0000313" key="2">
    <source>
        <dbReference type="Proteomes" id="UP000515743"/>
    </source>
</evidence>
<gene>
    <name evidence="1" type="ORF">H0194_05945</name>
</gene>
<accession>A0A7G7CM38</accession>
<organism evidence="1 2">
    <name type="scientific">Corynebacterium incognita</name>
    <dbReference type="NCBI Taxonomy" id="2754725"/>
    <lineage>
        <taxon>Bacteria</taxon>
        <taxon>Bacillati</taxon>
        <taxon>Actinomycetota</taxon>
        <taxon>Actinomycetes</taxon>
        <taxon>Mycobacteriales</taxon>
        <taxon>Corynebacteriaceae</taxon>
        <taxon>Corynebacterium</taxon>
    </lineage>
</organism>
<sequence length="268" mass="28916">MRTPKVSSVSAEPQLMANRVEWEPLGFSTPLDHYRVEGHSGSGWTLLGKTIFPFFLHDRLDPQGEKWKYRVIVVDAAGNTSGPSRPVRAASLRSATTGTKLAALGEFDLRASEFQFAPQGYKKIAEAYPDGEISIGADATAEDVPYLLPGPKDKWGGKKSYTLHWDFDVADKDISRANTVLALWVIDTTKLGGTLELKVNDFTTSLELPQGGTAGSKNDDAHTATALKPAAFEIPLPDGTLAPGHNTLTATLAEGAWLAWDAVGFFTV</sequence>
<name>A0A7G7CM38_9CORY</name>
<dbReference type="KEGG" id="cik:H0194_05945"/>
<keyword evidence="2" id="KW-1185">Reference proteome</keyword>
<evidence type="ECO:0000313" key="1">
    <source>
        <dbReference type="EMBL" id="QNE88654.1"/>
    </source>
</evidence>
<dbReference type="EMBL" id="CP059404">
    <property type="protein sequence ID" value="QNE88654.1"/>
    <property type="molecule type" value="Genomic_DNA"/>
</dbReference>
<dbReference type="Proteomes" id="UP000515743">
    <property type="component" value="Chromosome"/>
</dbReference>
<dbReference type="RefSeq" id="WP_185175044.1">
    <property type="nucleotide sequence ID" value="NZ_CP059404.1"/>
</dbReference>
<reference evidence="1 2" key="1">
    <citation type="submission" date="2020-07" db="EMBL/GenBank/DDBJ databases">
        <title>Complete genome and description of Corynebacterium incognita strain Marseille-Q3630 sp. nov.</title>
        <authorList>
            <person name="Boxberger M."/>
        </authorList>
    </citation>
    <scope>NUCLEOTIDE SEQUENCE [LARGE SCALE GENOMIC DNA]</scope>
    <source>
        <strain evidence="1 2">Marseille-Q3630</strain>
    </source>
</reference>
<dbReference type="AlphaFoldDB" id="A0A7G7CM38"/>